<feature type="active site" description="Nucleophile" evidence="14">
    <location>
        <position position="374"/>
    </location>
</feature>
<evidence type="ECO:0000256" key="6">
    <source>
        <dbReference type="ARBA" id="ARBA00022552"/>
    </source>
</evidence>
<dbReference type="NCBIfam" id="NF008149">
    <property type="entry name" value="PRK10901.1"/>
    <property type="match status" value="1"/>
</dbReference>
<accession>A0A2S0VQG6</accession>
<evidence type="ECO:0000256" key="3">
    <source>
        <dbReference type="ARBA" id="ARBA00007494"/>
    </source>
</evidence>
<dbReference type="InterPro" id="IPR049560">
    <property type="entry name" value="MeTrfase_RsmB-F_NOP2_cat"/>
</dbReference>
<dbReference type="InterPro" id="IPR006027">
    <property type="entry name" value="NusB_RsmB_TIM44"/>
</dbReference>
<dbReference type="Pfam" id="PF01189">
    <property type="entry name" value="Methyltr_RsmB-F"/>
    <property type="match status" value="1"/>
</dbReference>
<dbReference type="EMBL" id="CP026604">
    <property type="protein sequence ID" value="AWB66451.1"/>
    <property type="molecule type" value="Genomic_DNA"/>
</dbReference>
<organism evidence="17 18">
    <name type="scientific">Saccharobesus litoralis</name>
    <dbReference type="NCBI Taxonomy" id="2172099"/>
    <lineage>
        <taxon>Bacteria</taxon>
        <taxon>Pseudomonadati</taxon>
        <taxon>Pseudomonadota</taxon>
        <taxon>Gammaproteobacteria</taxon>
        <taxon>Alteromonadales</taxon>
        <taxon>Alteromonadaceae</taxon>
        <taxon>Saccharobesus</taxon>
    </lineage>
</organism>
<sequence>MLNNRAIAAKLILQVLDQGISLSQSLAKQTYQLESQDKGQIQDLVFSTLRQLPTFSFCLNQLTEQNLAKELNLIRYLICLGMYQLSTERVAEHAALAETVEACRQLGFEKLTGLVNGVLRNFQRQQDDLLAKAQHAGLQVSSNHPQWLISELKQAYPKGFKKILKANLKHPPFWLRVNTKVTNAEDFCQALTDAEIAYQQDKHPNTLLLEQAVNVDKLPGFAQGSCTVQDKAAQQAALLLDAQAGERILDCCAAPGGKTAHILSHTPDVGQVVALDIDMQRLNRVNENLHRLQLQAEILAGDASQVNQWWDGQLFDRVLLDAPCSATGVIRRHPDIMYLRRPEDISVLADLQQKILKQMWQIVKPGGILLYATCSVLPIENKQQITRFLQEQSDAELVPIFDSETATDPGWQILPGSQNMDGFYYARLRKLK</sequence>
<feature type="domain" description="SAM-dependent MTase RsmB/NOP-type" evidence="16">
    <location>
        <begin position="163"/>
        <end position="431"/>
    </location>
</feature>
<evidence type="ECO:0000313" key="17">
    <source>
        <dbReference type="EMBL" id="AWB66451.1"/>
    </source>
</evidence>
<dbReference type="Gene3D" id="1.10.287.730">
    <property type="entry name" value="Helix hairpin bin"/>
    <property type="match status" value="1"/>
</dbReference>
<evidence type="ECO:0000256" key="14">
    <source>
        <dbReference type="PROSITE-ProRule" id="PRU01023"/>
    </source>
</evidence>
<dbReference type="NCBIfam" id="NF011494">
    <property type="entry name" value="PRK14902.1"/>
    <property type="match status" value="1"/>
</dbReference>
<dbReference type="InterPro" id="IPR029063">
    <property type="entry name" value="SAM-dependent_MTases_sf"/>
</dbReference>
<evidence type="ECO:0000256" key="4">
    <source>
        <dbReference type="ARBA" id="ARBA00012140"/>
    </source>
</evidence>
<dbReference type="Proteomes" id="UP000244441">
    <property type="component" value="Chromosome"/>
</dbReference>
<evidence type="ECO:0000259" key="16">
    <source>
        <dbReference type="PROSITE" id="PS51686"/>
    </source>
</evidence>
<feature type="coiled-coil region" evidence="15">
    <location>
        <begin position="275"/>
        <end position="302"/>
    </location>
</feature>
<dbReference type="FunFam" id="3.40.50.150:FF:000022">
    <property type="entry name" value="Ribosomal RNA small subunit methyltransferase B"/>
    <property type="match status" value="1"/>
</dbReference>
<dbReference type="InterPro" id="IPR018314">
    <property type="entry name" value="RsmB/NOL1/NOP2-like_CS"/>
</dbReference>
<proteinExistence type="inferred from homology"/>
<dbReference type="GO" id="GO:0006355">
    <property type="term" value="P:regulation of DNA-templated transcription"/>
    <property type="evidence" value="ECO:0007669"/>
    <property type="project" value="InterPro"/>
</dbReference>
<dbReference type="InterPro" id="IPR023267">
    <property type="entry name" value="RCMT"/>
</dbReference>
<keyword evidence="10 14" id="KW-0694">RNA-binding</keyword>
<evidence type="ECO:0000256" key="1">
    <source>
        <dbReference type="ARBA" id="ARBA00002724"/>
    </source>
</evidence>
<dbReference type="CDD" id="cd02440">
    <property type="entry name" value="AdoMet_MTases"/>
    <property type="match status" value="1"/>
</dbReference>
<dbReference type="PRINTS" id="PR02008">
    <property type="entry name" value="RCMTFAMILY"/>
</dbReference>
<keyword evidence="15" id="KW-0175">Coiled coil</keyword>
<keyword evidence="7 14" id="KW-0489">Methyltransferase</keyword>
<dbReference type="InterPro" id="IPR035926">
    <property type="entry name" value="NusB-like_sf"/>
</dbReference>
<dbReference type="RefSeq" id="WP_108602514.1">
    <property type="nucleotide sequence ID" value="NZ_CP026604.1"/>
</dbReference>
<comment type="function">
    <text evidence="1">Specifically methylates the cytosine at position 967 (m5C967) of 16S rRNA.</text>
</comment>
<dbReference type="PROSITE" id="PS51686">
    <property type="entry name" value="SAM_MT_RSMB_NOP"/>
    <property type="match status" value="1"/>
</dbReference>
<evidence type="ECO:0000256" key="2">
    <source>
        <dbReference type="ARBA" id="ARBA00004496"/>
    </source>
</evidence>
<keyword evidence="5" id="KW-0963">Cytoplasm</keyword>
<dbReference type="GO" id="GO:0009383">
    <property type="term" value="F:rRNA (cytosine-C5-)-methyltransferase activity"/>
    <property type="evidence" value="ECO:0007669"/>
    <property type="project" value="TreeGrafter"/>
</dbReference>
<evidence type="ECO:0000256" key="13">
    <source>
        <dbReference type="ARBA" id="ARBA00047283"/>
    </source>
</evidence>
<dbReference type="Gene3D" id="3.40.50.150">
    <property type="entry name" value="Vaccinia Virus protein VP39"/>
    <property type="match status" value="1"/>
</dbReference>
<dbReference type="InterPro" id="IPR054728">
    <property type="entry name" value="RsmB-like_ferredoxin"/>
</dbReference>
<dbReference type="SUPFAM" id="SSF48013">
    <property type="entry name" value="NusB-like"/>
    <property type="match status" value="1"/>
</dbReference>
<dbReference type="EC" id="2.1.1.176" evidence="4"/>
<feature type="binding site" evidence="14">
    <location>
        <position position="276"/>
    </location>
    <ligand>
        <name>S-adenosyl-L-methionine</name>
        <dbReference type="ChEBI" id="CHEBI:59789"/>
    </ligand>
</feature>
<evidence type="ECO:0000256" key="15">
    <source>
        <dbReference type="SAM" id="Coils"/>
    </source>
</evidence>
<feature type="binding site" evidence="14">
    <location>
        <begin position="252"/>
        <end position="258"/>
    </location>
    <ligand>
        <name>S-adenosyl-L-methionine</name>
        <dbReference type="ChEBI" id="CHEBI:59789"/>
    </ligand>
</feature>
<dbReference type="KEGG" id="cate:C2869_08435"/>
<keyword evidence="6" id="KW-0698">rRNA processing</keyword>
<feature type="binding site" evidence="14">
    <location>
        <position position="302"/>
    </location>
    <ligand>
        <name>S-adenosyl-L-methionine</name>
        <dbReference type="ChEBI" id="CHEBI:59789"/>
    </ligand>
</feature>
<evidence type="ECO:0000256" key="12">
    <source>
        <dbReference type="ARBA" id="ARBA00031088"/>
    </source>
</evidence>
<dbReference type="Pfam" id="PF22458">
    <property type="entry name" value="RsmF-B_ferredox"/>
    <property type="match status" value="1"/>
</dbReference>
<gene>
    <name evidence="17" type="ORF">C2869_08435</name>
</gene>
<comment type="subcellular location">
    <subcellularLocation>
        <location evidence="2">Cytoplasm</location>
    </subcellularLocation>
</comment>
<dbReference type="PANTHER" id="PTHR22807:SF61">
    <property type="entry name" value="NOL1_NOP2_SUN FAMILY PROTEIN _ ANTITERMINATION NUSB DOMAIN-CONTAINING PROTEIN"/>
    <property type="match status" value="1"/>
</dbReference>
<dbReference type="InterPro" id="IPR001678">
    <property type="entry name" value="MeTrfase_RsmB-F_NOP2_dom"/>
</dbReference>
<feature type="binding site" evidence="14">
    <location>
        <position position="321"/>
    </location>
    <ligand>
        <name>S-adenosyl-L-methionine</name>
        <dbReference type="ChEBI" id="CHEBI:59789"/>
    </ligand>
</feature>
<keyword evidence="18" id="KW-1185">Reference proteome</keyword>
<dbReference type="Gene3D" id="1.10.940.10">
    <property type="entry name" value="NusB-like"/>
    <property type="match status" value="1"/>
</dbReference>
<evidence type="ECO:0000313" key="18">
    <source>
        <dbReference type="Proteomes" id="UP000244441"/>
    </source>
</evidence>
<keyword evidence="8 14" id="KW-0808">Transferase</keyword>
<comment type="catalytic activity">
    <reaction evidence="13">
        <text>cytidine(967) in 16S rRNA + S-adenosyl-L-methionine = 5-methylcytidine(967) in 16S rRNA + S-adenosyl-L-homocysteine + H(+)</text>
        <dbReference type="Rhea" id="RHEA:42748"/>
        <dbReference type="Rhea" id="RHEA-COMP:10219"/>
        <dbReference type="Rhea" id="RHEA-COMP:10220"/>
        <dbReference type="ChEBI" id="CHEBI:15378"/>
        <dbReference type="ChEBI" id="CHEBI:57856"/>
        <dbReference type="ChEBI" id="CHEBI:59789"/>
        <dbReference type="ChEBI" id="CHEBI:74483"/>
        <dbReference type="ChEBI" id="CHEBI:82748"/>
        <dbReference type="EC" id="2.1.1.176"/>
    </reaction>
</comment>
<dbReference type="Gene3D" id="3.30.70.1170">
    <property type="entry name" value="Sun protein, domain 3"/>
    <property type="match status" value="1"/>
</dbReference>
<evidence type="ECO:0000256" key="11">
    <source>
        <dbReference type="ARBA" id="ARBA00030399"/>
    </source>
</evidence>
<dbReference type="Pfam" id="PF01029">
    <property type="entry name" value="NusB"/>
    <property type="match status" value="1"/>
</dbReference>
<name>A0A2S0VQG6_9ALTE</name>
<dbReference type="GO" id="GO:0005829">
    <property type="term" value="C:cytosol"/>
    <property type="evidence" value="ECO:0007669"/>
    <property type="project" value="TreeGrafter"/>
</dbReference>
<dbReference type="PANTHER" id="PTHR22807">
    <property type="entry name" value="NOP2 YEAST -RELATED NOL1/NOP2/FMU SUN DOMAIN-CONTAINING"/>
    <property type="match status" value="1"/>
</dbReference>
<dbReference type="NCBIfam" id="TIGR00563">
    <property type="entry name" value="rsmB"/>
    <property type="match status" value="1"/>
</dbReference>
<dbReference type="PROSITE" id="PS01153">
    <property type="entry name" value="NOL1_NOP2_SUN"/>
    <property type="match status" value="1"/>
</dbReference>
<evidence type="ECO:0000256" key="5">
    <source>
        <dbReference type="ARBA" id="ARBA00022490"/>
    </source>
</evidence>
<dbReference type="GO" id="GO:0003723">
    <property type="term" value="F:RNA binding"/>
    <property type="evidence" value="ECO:0007669"/>
    <property type="project" value="UniProtKB-UniRule"/>
</dbReference>
<comment type="similarity">
    <text evidence="3 14">Belongs to the class I-like SAM-binding methyltransferase superfamily. RsmB/NOP family.</text>
</comment>
<dbReference type="SUPFAM" id="SSF53335">
    <property type="entry name" value="S-adenosyl-L-methionine-dependent methyltransferases"/>
    <property type="match status" value="1"/>
</dbReference>
<protein>
    <recommendedName>
        <fullName evidence="4">16S rRNA (cytosine(967)-C(5))-methyltransferase</fullName>
        <ecNumber evidence="4">2.1.1.176</ecNumber>
    </recommendedName>
    <alternativeName>
        <fullName evidence="11">16S rRNA m5C967 methyltransferase</fullName>
    </alternativeName>
    <alternativeName>
        <fullName evidence="12">rRNA (cytosine-C(5)-)-methyltransferase RsmB</fullName>
    </alternativeName>
</protein>
<dbReference type="AlphaFoldDB" id="A0A2S0VQG6"/>
<reference evidence="17 18" key="1">
    <citation type="submission" date="2018-01" db="EMBL/GenBank/DDBJ databases">
        <title>Genome sequence of a Cantenovulum-like bacteria.</title>
        <authorList>
            <person name="Tan W.R."/>
            <person name="Lau N.-S."/>
            <person name="Go F."/>
            <person name="Amirul A.-A.A."/>
        </authorList>
    </citation>
    <scope>NUCLEOTIDE SEQUENCE [LARGE SCALE GENOMIC DNA]</scope>
    <source>
        <strain evidence="17 18">CCB-QB4</strain>
    </source>
</reference>
<evidence type="ECO:0000256" key="7">
    <source>
        <dbReference type="ARBA" id="ARBA00022603"/>
    </source>
</evidence>
<dbReference type="OrthoDB" id="9810297at2"/>
<evidence type="ECO:0000256" key="10">
    <source>
        <dbReference type="ARBA" id="ARBA00022884"/>
    </source>
</evidence>
<evidence type="ECO:0000256" key="8">
    <source>
        <dbReference type="ARBA" id="ARBA00022679"/>
    </source>
</evidence>
<dbReference type="GO" id="GO:0070475">
    <property type="term" value="P:rRNA base methylation"/>
    <property type="evidence" value="ECO:0007669"/>
    <property type="project" value="TreeGrafter"/>
</dbReference>
<dbReference type="InterPro" id="IPR004573">
    <property type="entry name" value="rRNA_ssu_MeTfrase_B"/>
</dbReference>
<keyword evidence="9 14" id="KW-0949">S-adenosyl-L-methionine</keyword>
<evidence type="ECO:0000256" key="9">
    <source>
        <dbReference type="ARBA" id="ARBA00022691"/>
    </source>
</evidence>